<dbReference type="Proteomes" id="UP001202961">
    <property type="component" value="Unassembled WGS sequence"/>
</dbReference>
<dbReference type="InterPro" id="IPR050188">
    <property type="entry name" value="RluA_PseudoU_synthase"/>
</dbReference>
<dbReference type="InterPro" id="IPR006145">
    <property type="entry name" value="PsdUridine_synth_RsuA/RluA"/>
</dbReference>
<comment type="caution">
    <text evidence="4">The sequence shown here is derived from an EMBL/GenBank/DDBJ whole genome shotgun (WGS) entry which is preliminary data.</text>
</comment>
<evidence type="ECO:0000256" key="2">
    <source>
        <dbReference type="ARBA" id="ARBA00023235"/>
    </source>
</evidence>
<dbReference type="InterPro" id="IPR006224">
    <property type="entry name" value="PsdUridine_synth_RluA-like_CS"/>
</dbReference>
<accession>A0ABT0TZI4</accession>
<protein>
    <submittedName>
        <fullName evidence="4">RluA family pseudouridine synthase</fullName>
    </submittedName>
</protein>
<evidence type="ECO:0000313" key="5">
    <source>
        <dbReference type="Proteomes" id="UP001202961"/>
    </source>
</evidence>
<sequence length="337" mass="37953">MKRIQFETLPGCQPYLNERTIRVRESQSGMRLIDFLRQYHPPTPRRDWLNWIQAGDITLDSQSLNENHRVRVGGQYRHAMRDFVEPEVRATIGIISEDSELLVVDKPAPLPVHPSGRFNLNTLSKLLERVYPDGKLRIAHRLDANTTGVVVFSRTSSAAAFVQPQFEQRRVTKEYLVRVCGHVPWDDYHCDLKIGHARHVDPASDGGTGGARIPHDRGLPAETIFRCLERFDDGTTLLHASPITGRTNQIRVHAAALGFPVMGDPFYNRANDSGAHPTTLAQTLRIDQPPMCLHAWQLTLTHPKSRQSVRYQSPAPAWAMASQALLRQSTNGSETPQ</sequence>
<dbReference type="InterPro" id="IPR020103">
    <property type="entry name" value="PsdUridine_synth_cat_dom_sf"/>
</dbReference>
<dbReference type="PANTHER" id="PTHR21600">
    <property type="entry name" value="MITOCHONDRIAL RNA PSEUDOURIDINE SYNTHASE"/>
    <property type="match status" value="1"/>
</dbReference>
<dbReference type="Pfam" id="PF00849">
    <property type="entry name" value="PseudoU_synth_2"/>
    <property type="match status" value="1"/>
</dbReference>
<dbReference type="SUPFAM" id="SSF55120">
    <property type="entry name" value="Pseudouridine synthase"/>
    <property type="match status" value="1"/>
</dbReference>
<name>A0ABT0TZI4_9BACT</name>
<dbReference type="RefSeq" id="WP_250927693.1">
    <property type="nucleotide sequence ID" value="NZ_JAMQBK010000016.1"/>
</dbReference>
<evidence type="ECO:0000313" key="4">
    <source>
        <dbReference type="EMBL" id="MCM2370021.1"/>
    </source>
</evidence>
<proteinExistence type="inferred from homology"/>
<dbReference type="Gene3D" id="3.30.2350.10">
    <property type="entry name" value="Pseudouridine synthase"/>
    <property type="match status" value="1"/>
</dbReference>
<dbReference type="Gene3D" id="3.10.290.10">
    <property type="entry name" value="RNA-binding S4 domain"/>
    <property type="match status" value="1"/>
</dbReference>
<organism evidence="4 5">
    <name type="scientific">Aporhodopirellula aestuarii</name>
    <dbReference type="NCBI Taxonomy" id="2950107"/>
    <lineage>
        <taxon>Bacteria</taxon>
        <taxon>Pseudomonadati</taxon>
        <taxon>Planctomycetota</taxon>
        <taxon>Planctomycetia</taxon>
        <taxon>Pirellulales</taxon>
        <taxon>Pirellulaceae</taxon>
        <taxon>Aporhodopirellula</taxon>
    </lineage>
</organism>
<comment type="similarity">
    <text evidence="1">Belongs to the pseudouridine synthase RluA family.</text>
</comment>
<dbReference type="PANTHER" id="PTHR21600:SF87">
    <property type="entry name" value="RNA PSEUDOURIDYLATE SYNTHASE DOMAIN-CONTAINING PROTEIN 1"/>
    <property type="match status" value="1"/>
</dbReference>
<feature type="domain" description="Pseudouridine synthase RsuA/RluA-like" evidence="3">
    <location>
        <begin position="101"/>
        <end position="256"/>
    </location>
</feature>
<dbReference type="PROSITE" id="PS01129">
    <property type="entry name" value="PSI_RLU"/>
    <property type="match status" value="1"/>
</dbReference>
<dbReference type="EMBL" id="JAMQBK010000016">
    <property type="protein sequence ID" value="MCM2370021.1"/>
    <property type="molecule type" value="Genomic_DNA"/>
</dbReference>
<reference evidence="4 5" key="1">
    <citation type="journal article" date="2022" name="Syst. Appl. Microbiol.">
        <title>Rhodopirellula aestuarii sp. nov., a novel member of the genus Rhodopirellula isolated from brackish sediments collected in the Tagus River estuary, Portugal.</title>
        <authorList>
            <person name="Vitorino I.R."/>
            <person name="Klimek D."/>
            <person name="Calusinska M."/>
            <person name="Lobo-da-Cunha A."/>
            <person name="Vasconcelos V."/>
            <person name="Lage O.M."/>
        </authorList>
    </citation>
    <scope>NUCLEOTIDE SEQUENCE [LARGE SCALE GENOMIC DNA]</scope>
    <source>
        <strain evidence="4 5">ICT_H3.1</strain>
    </source>
</reference>
<evidence type="ECO:0000259" key="3">
    <source>
        <dbReference type="Pfam" id="PF00849"/>
    </source>
</evidence>
<keyword evidence="2" id="KW-0413">Isomerase</keyword>
<evidence type="ECO:0000256" key="1">
    <source>
        <dbReference type="ARBA" id="ARBA00010876"/>
    </source>
</evidence>
<gene>
    <name evidence="4" type="ORF">NB063_05215</name>
</gene>
<keyword evidence="5" id="KW-1185">Reference proteome</keyword>
<dbReference type="InterPro" id="IPR036986">
    <property type="entry name" value="S4_RNA-bd_sf"/>
</dbReference>